<reference evidence="1 2" key="1">
    <citation type="submission" date="2024-01" db="EMBL/GenBank/DDBJ databases">
        <title>Genome assemblies of Stephania.</title>
        <authorList>
            <person name="Yang L."/>
        </authorList>
    </citation>
    <scope>NUCLEOTIDE SEQUENCE [LARGE SCALE GENOMIC DNA]</scope>
    <source>
        <strain evidence="1">YNDBR</strain>
        <tissue evidence="1">Leaf</tissue>
    </source>
</reference>
<comment type="caution">
    <text evidence="1">The sequence shown here is derived from an EMBL/GenBank/DDBJ whole genome shotgun (WGS) entry which is preliminary data.</text>
</comment>
<accession>A0AAP0FBJ0</accession>
<protein>
    <submittedName>
        <fullName evidence="1">Uncharacterized protein</fullName>
    </submittedName>
</protein>
<keyword evidence="2" id="KW-1185">Reference proteome</keyword>
<gene>
    <name evidence="1" type="ORF">Syun_023341</name>
</gene>
<proteinExistence type="predicted"/>
<dbReference type="EMBL" id="JBBNAF010000010">
    <property type="protein sequence ID" value="KAK9107330.1"/>
    <property type="molecule type" value="Genomic_DNA"/>
</dbReference>
<dbReference type="Proteomes" id="UP001420932">
    <property type="component" value="Unassembled WGS sequence"/>
</dbReference>
<evidence type="ECO:0000313" key="2">
    <source>
        <dbReference type="Proteomes" id="UP001420932"/>
    </source>
</evidence>
<evidence type="ECO:0000313" key="1">
    <source>
        <dbReference type="EMBL" id="KAK9107330.1"/>
    </source>
</evidence>
<organism evidence="1 2">
    <name type="scientific">Stephania yunnanensis</name>
    <dbReference type="NCBI Taxonomy" id="152371"/>
    <lineage>
        <taxon>Eukaryota</taxon>
        <taxon>Viridiplantae</taxon>
        <taxon>Streptophyta</taxon>
        <taxon>Embryophyta</taxon>
        <taxon>Tracheophyta</taxon>
        <taxon>Spermatophyta</taxon>
        <taxon>Magnoliopsida</taxon>
        <taxon>Ranunculales</taxon>
        <taxon>Menispermaceae</taxon>
        <taxon>Menispermoideae</taxon>
        <taxon>Cissampelideae</taxon>
        <taxon>Stephania</taxon>
    </lineage>
</organism>
<dbReference type="AlphaFoldDB" id="A0AAP0FBJ0"/>
<name>A0AAP0FBJ0_9MAGN</name>
<sequence>MFAHCEPLGDIHLLLRLLGANPKKVGNHLDSVRPRFLRVPSKVVHFNNFARHRDLQEEADIL</sequence>